<evidence type="ECO:0000256" key="1">
    <source>
        <dbReference type="SAM" id="MobiDB-lite"/>
    </source>
</evidence>
<dbReference type="Gene3D" id="1.25.40.10">
    <property type="entry name" value="Tetratricopeptide repeat domain"/>
    <property type="match status" value="2"/>
</dbReference>
<evidence type="ECO:0000313" key="4">
    <source>
        <dbReference type="Proteomes" id="UP000298438"/>
    </source>
</evidence>
<evidence type="ECO:0008006" key="5">
    <source>
        <dbReference type="Google" id="ProtNLM"/>
    </source>
</evidence>
<dbReference type="Pfam" id="PF13432">
    <property type="entry name" value="TPR_16"/>
    <property type="match status" value="1"/>
</dbReference>
<feature type="compositionally biased region" description="Basic and acidic residues" evidence="1">
    <location>
        <begin position="317"/>
        <end position="328"/>
    </location>
</feature>
<proteinExistence type="predicted"/>
<dbReference type="Proteomes" id="UP000298438">
    <property type="component" value="Unassembled WGS sequence"/>
</dbReference>
<dbReference type="InterPro" id="IPR019734">
    <property type="entry name" value="TPR_rpt"/>
</dbReference>
<dbReference type="SUPFAM" id="SSF48452">
    <property type="entry name" value="TPR-like"/>
    <property type="match status" value="1"/>
</dbReference>
<evidence type="ECO:0000256" key="2">
    <source>
        <dbReference type="SAM" id="SignalP"/>
    </source>
</evidence>
<accession>A0A4Y9S308</accession>
<gene>
    <name evidence="3" type="ORF">E4L96_17710</name>
</gene>
<sequence length="443" mass="47411">MSQFRLARISLLLAAIGLQAAPALITSAHAQSKPAAEAPKPDTVRAEMYKFLDPKVIQEKMAAKDYAYVQDAITKAEAFPDRTPYESYVIDRMKISLGSATNNNAMTVGALERAIASGRLTPEEKSTFMLAMAEIHYDMQDYKKSIPELEAYLAQAANPHAGARGRLARAYYLNKDYAKAVPMLKAAVDSAEKAGQQPSNEDLRLLTSAAGLAKDNDTTLYALERVVKYYPSDDAWTNLLSRLVNRPGFDQKTLMPDVFRLQSVAVQQMDAAYIVELAETDLLAGLPTEAKKVVDAGFASGSLGTGPDAAAHKKLRDRANKGAAEDAKSSNLGETSAAKAKDGTGLVNVGYAYVSMDQFDKGIDLIQKGIAKGVKAPEEAKIRLGIAYAKAGRKDDALKTFASVGGDQNTKDLARYWSMWVNRPAGGAAAPAAAPAAPAPASK</sequence>
<reference evidence="3 4" key="1">
    <citation type="submission" date="2019-03" db="EMBL/GenBank/DDBJ databases">
        <title>Draft Genome Sequence of Massilia arenosa sp. nov., a Novel Massilia Species Isolated from a Sandy-loam Maize Soil.</title>
        <authorList>
            <person name="Raths R."/>
            <person name="Peta V."/>
            <person name="Bucking H."/>
        </authorList>
    </citation>
    <scope>NUCLEOTIDE SEQUENCE [LARGE SCALE GENOMIC DNA]</scope>
    <source>
        <strain evidence="3 4">MC02</strain>
    </source>
</reference>
<feature type="chain" id="PRO_5021233430" description="Tetratricopeptide repeat protein" evidence="2">
    <location>
        <begin position="31"/>
        <end position="443"/>
    </location>
</feature>
<organism evidence="3 4">
    <name type="scientific">Zemynaea arenosa</name>
    <dbReference type="NCBI Taxonomy" id="2561931"/>
    <lineage>
        <taxon>Bacteria</taxon>
        <taxon>Pseudomonadati</taxon>
        <taxon>Pseudomonadota</taxon>
        <taxon>Betaproteobacteria</taxon>
        <taxon>Burkholderiales</taxon>
        <taxon>Oxalobacteraceae</taxon>
        <taxon>Telluria group</taxon>
        <taxon>Zemynaea</taxon>
    </lineage>
</organism>
<feature type="region of interest" description="Disordered" evidence="1">
    <location>
        <begin position="309"/>
        <end position="337"/>
    </location>
</feature>
<keyword evidence="2" id="KW-0732">Signal</keyword>
<dbReference type="EMBL" id="SPVF01000225">
    <property type="protein sequence ID" value="TFW15746.1"/>
    <property type="molecule type" value="Genomic_DNA"/>
</dbReference>
<name>A0A4Y9S308_9BURK</name>
<dbReference type="OrthoDB" id="8875254at2"/>
<comment type="caution">
    <text evidence="3">The sequence shown here is derived from an EMBL/GenBank/DDBJ whole genome shotgun (WGS) entry which is preliminary data.</text>
</comment>
<dbReference type="AlphaFoldDB" id="A0A4Y9S308"/>
<keyword evidence="4" id="KW-1185">Reference proteome</keyword>
<protein>
    <recommendedName>
        <fullName evidence="5">Tetratricopeptide repeat protein</fullName>
    </recommendedName>
</protein>
<evidence type="ECO:0000313" key="3">
    <source>
        <dbReference type="EMBL" id="TFW15746.1"/>
    </source>
</evidence>
<dbReference type="RefSeq" id="WP_135208542.1">
    <property type="nucleotide sequence ID" value="NZ_SPVF01000225.1"/>
</dbReference>
<dbReference type="InterPro" id="IPR011990">
    <property type="entry name" value="TPR-like_helical_dom_sf"/>
</dbReference>
<dbReference type="Pfam" id="PF13174">
    <property type="entry name" value="TPR_6"/>
    <property type="match status" value="1"/>
</dbReference>
<feature type="signal peptide" evidence="2">
    <location>
        <begin position="1"/>
        <end position="30"/>
    </location>
</feature>